<keyword evidence="4" id="KW-1185">Reference proteome</keyword>
<evidence type="ECO:0000313" key="3">
    <source>
        <dbReference type="EMBL" id="KAJ1984855.1"/>
    </source>
</evidence>
<dbReference type="EMBL" id="JANBQB010000009">
    <property type="protein sequence ID" value="KAJ1984855.1"/>
    <property type="molecule type" value="Genomic_DNA"/>
</dbReference>
<organism evidence="3 4">
    <name type="scientific">Dimargaris verticillata</name>
    <dbReference type="NCBI Taxonomy" id="2761393"/>
    <lineage>
        <taxon>Eukaryota</taxon>
        <taxon>Fungi</taxon>
        <taxon>Fungi incertae sedis</taxon>
        <taxon>Zoopagomycota</taxon>
        <taxon>Kickxellomycotina</taxon>
        <taxon>Dimargaritomycetes</taxon>
        <taxon>Dimargaritales</taxon>
        <taxon>Dimargaritaceae</taxon>
        <taxon>Dimargaris</taxon>
    </lineage>
</organism>
<dbReference type="PANTHER" id="PTHR46188">
    <property type="entry name" value="BOLA-LIKE PROTEIN 3"/>
    <property type="match status" value="1"/>
</dbReference>
<comment type="similarity">
    <text evidence="1 2">Belongs to the BolA/IbaG family.</text>
</comment>
<accession>A0A9W8EBX0</accession>
<dbReference type="Pfam" id="PF01722">
    <property type="entry name" value="BolA"/>
    <property type="match status" value="1"/>
</dbReference>
<dbReference type="Proteomes" id="UP001151582">
    <property type="component" value="Unassembled WGS sequence"/>
</dbReference>
<evidence type="ECO:0000256" key="2">
    <source>
        <dbReference type="RuleBase" id="RU003860"/>
    </source>
</evidence>
<evidence type="ECO:0000313" key="4">
    <source>
        <dbReference type="Proteomes" id="UP001151582"/>
    </source>
</evidence>
<dbReference type="Gene3D" id="3.30.300.90">
    <property type="entry name" value="BolA-like"/>
    <property type="match status" value="1"/>
</dbReference>
<dbReference type="AlphaFoldDB" id="A0A9W8EBX0"/>
<dbReference type="PANTHER" id="PTHR46188:SF1">
    <property type="entry name" value="BOLA-LIKE PROTEIN 3"/>
    <property type="match status" value="1"/>
</dbReference>
<name>A0A9W8EBX0_9FUNG</name>
<evidence type="ECO:0000256" key="1">
    <source>
        <dbReference type="ARBA" id="ARBA00005578"/>
    </source>
</evidence>
<dbReference type="InterPro" id="IPR052275">
    <property type="entry name" value="Mt_Fe-S_assembly_factor"/>
</dbReference>
<dbReference type="SUPFAM" id="SSF82657">
    <property type="entry name" value="BolA-like"/>
    <property type="match status" value="1"/>
</dbReference>
<gene>
    <name evidence="3" type="ORF">H4R34_000394</name>
</gene>
<evidence type="ECO:0008006" key="5">
    <source>
        <dbReference type="Google" id="ProtNLM"/>
    </source>
</evidence>
<protein>
    <recommendedName>
        <fullName evidence="5">Bola-like protein</fullName>
    </recommendedName>
</protein>
<dbReference type="InterPro" id="IPR002634">
    <property type="entry name" value="BolA"/>
</dbReference>
<proteinExistence type="inferred from homology"/>
<dbReference type="GO" id="GO:0005759">
    <property type="term" value="C:mitochondrial matrix"/>
    <property type="evidence" value="ECO:0007669"/>
    <property type="project" value="TreeGrafter"/>
</dbReference>
<dbReference type="InterPro" id="IPR036065">
    <property type="entry name" value="BolA-like_sf"/>
</dbReference>
<reference evidence="3" key="1">
    <citation type="submission" date="2022-07" db="EMBL/GenBank/DDBJ databases">
        <title>Phylogenomic reconstructions and comparative analyses of Kickxellomycotina fungi.</title>
        <authorList>
            <person name="Reynolds N.K."/>
            <person name="Stajich J.E."/>
            <person name="Barry K."/>
            <person name="Grigoriev I.V."/>
            <person name="Crous P."/>
            <person name="Smith M.E."/>
        </authorList>
    </citation>
    <scope>NUCLEOTIDE SEQUENCE</scope>
    <source>
        <strain evidence="3">RSA 567</strain>
    </source>
</reference>
<dbReference type="OrthoDB" id="203381at2759"/>
<sequence>MASRLARFRVSALRTNPPLLRLYSAGATVTLNEQRITKKLLDALQPQTLEVTDISGGCGAMFRIKIGSAQFKGVPLVRQHRQVNEILKDEIAGMHGLQLETFAAAPKETSS</sequence>
<comment type="caution">
    <text evidence="3">The sequence shown here is derived from an EMBL/GenBank/DDBJ whole genome shotgun (WGS) entry which is preliminary data.</text>
</comment>